<name>A0A7J7HKB6_CAMSI</name>
<proteinExistence type="inferred from homology"/>
<keyword evidence="4" id="KW-0804">Transcription</keyword>
<evidence type="ECO:0000256" key="2">
    <source>
        <dbReference type="ARBA" id="ARBA00010222"/>
    </source>
</evidence>
<dbReference type="Proteomes" id="UP000593564">
    <property type="component" value="Unassembled WGS sequence"/>
</dbReference>
<gene>
    <name evidence="6" type="ORF">HYC85_010320</name>
</gene>
<dbReference type="PANTHER" id="PTHR12691:SF10">
    <property type="entry name" value="MEDIATOR OF RNA POLYMERASE II TRANSCRIPTION SUBUNIT 23"/>
    <property type="match status" value="1"/>
</dbReference>
<comment type="subcellular location">
    <subcellularLocation>
        <location evidence="1">Nucleus</location>
    </subcellularLocation>
</comment>
<comment type="caution">
    <text evidence="6">The sequence shown here is derived from an EMBL/GenBank/DDBJ whole genome shotgun (WGS) entry which is preliminary data.</text>
</comment>
<organism evidence="6 7">
    <name type="scientific">Camellia sinensis</name>
    <name type="common">Tea plant</name>
    <name type="synonym">Thea sinensis</name>
    <dbReference type="NCBI Taxonomy" id="4442"/>
    <lineage>
        <taxon>Eukaryota</taxon>
        <taxon>Viridiplantae</taxon>
        <taxon>Streptophyta</taxon>
        <taxon>Embryophyta</taxon>
        <taxon>Tracheophyta</taxon>
        <taxon>Spermatophyta</taxon>
        <taxon>Magnoliopsida</taxon>
        <taxon>eudicotyledons</taxon>
        <taxon>Gunneridae</taxon>
        <taxon>Pentapetalae</taxon>
        <taxon>asterids</taxon>
        <taxon>Ericales</taxon>
        <taxon>Theaceae</taxon>
        <taxon>Camellia</taxon>
    </lineage>
</organism>
<protein>
    <submittedName>
        <fullName evidence="6">Uncharacterized protein</fullName>
    </submittedName>
</protein>
<evidence type="ECO:0000313" key="7">
    <source>
        <dbReference type="Proteomes" id="UP000593564"/>
    </source>
</evidence>
<dbReference type="GO" id="GO:0005667">
    <property type="term" value="C:transcription regulator complex"/>
    <property type="evidence" value="ECO:0007669"/>
    <property type="project" value="TreeGrafter"/>
</dbReference>
<comment type="similarity">
    <text evidence="2">Belongs to the Mediator complex subunit 23 family.</text>
</comment>
<dbReference type="GO" id="GO:0010628">
    <property type="term" value="P:positive regulation of gene expression"/>
    <property type="evidence" value="ECO:0007669"/>
    <property type="project" value="TreeGrafter"/>
</dbReference>
<dbReference type="GO" id="GO:0006357">
    <property type="term" value="P:regulation of transcription by RNA polymerase II"/>
    <property type="evidence" value="ECO:0007669"/>
    <property type="project" value="TreeGrafter"/>
</dbReference>
<evidence type="ECO:0000256" key="5">
    <source>
        <dbReference type="ARBA" id="ARBA00023242"/>
    </source>
</evidence>
<evidence type="ECO:0000256" key="3">
    <source>
        <dbReference type="ARBA" id="ARBA00023015"/>
    </source>
</evidence>
<reference evidence="6 7" key="2">
    <citation type="submission" date="2020-07" db="EMBL/GenBank/DDBJ databases">
        <title>Genome assembly of wild tea tree DASZ reveals pedigree and selection history of tea varieties.</title>
        <authorList>
            <person name="Zhang W."/>
        </authorList>
    </citation>
    <scope>NUCLEOTIDE SEQUENCE [LARGE SCALE GENOMIC DNA]</scope>
    <source>
        <strain evidence="7">cv. G240</strain>
        <tissue evidence="6">Leaf</tissue>
    </source>
</reference>
<dbReference type="EMBL" id="JACBKZ010000004">
    <property type="protein sequence ID" value="KAF5952376.1"/>
    <property type="molecule type" value="Genomic_DNA"/>
</dbReference>
<evidence type="ECO:0000256" key="1">
    <source>
        <dbReference type="ARBA" id="ARBA00004123"/>
    </source>
</evidence>
<evidence type="ECO:0000256" key="4">
    <source>
        <dbReference type="ARBA" id="ARBA00023163"/>
    </source>
</evidence>
<dbReference type="AlphaFoldDB" id="A0A7J7HKB6"/>
<keyword evidence="7" id="KW-1185">Reference proteome</keyword>
<dbReference type="GO" id="GO:0016592">
    <property type="term" value="C:mediator complex"/>
    <property type="evidence" value="ECO:0007669"/>
    <property type="project" value="TreeGrafter"/>
</dbReference>
<keyword evidence="3" id="KW-0805">Transcription regulation</keyword>
<dbReference type="InterPro" id="IPR021629">
    <property type="entry name" value="Mediator_Med23"/>
</dbReference>
<sequence length="165" mass="18878">MQDNFICIFVLFHSGHVKIHDFSRVLRLKACNLSKKAHSLLLQRAGFDIPYLGYHLLHLALKHYYGDRMMDYINLDDRSIGMLWVVSYTMAQPACETVMNWLTSAGVQELLPGSNLQSTERLMVMREVWDLVTGRLLQTQAFPLPITAIVVDPTEMKLFSGGIDY</sequence>
<accession>A0A7J7HKB6</accession>
<dbReference type="PANTHER" id="PTHR12691">
    <property type="entry name" value="MEDIATOR OF RNA POLYMERASE II TRANSCRIPTION SUBUNIT 23"/>
    <property type="match status" value="1"/>
</dbReference>
<keyword evidence="5" id="KW-0539">Nucleus</keyword>
<evidence type="ECO:0000313" key="6">
    <source>
        <dbReference type="EMBL" id="KAF5952376.1"/>
    </source>
</evidence>
<reference evidence="7" key="1">
    <citation type="journal article" date="2020" name="Nat. Commun.">
        <title>Genome assembly of wild tea tree DASZ reveals pedigree and selection history of tea varieties.</title>
        <authorList>
            <person name="Zhang W."/>
            <person name="Zhang Y."/>
            <person name="Qiu H."/>
            <person name="Guo Y."/>
            <person name="Wan H."/>
            <person name="Zhang X."/>
            <person name="Scossa F."/>
            <person name="Alseekh S."/>
            <person name="Zhang Q."/>
            <person name="Wang P."/>
            <person name="Xu L."/>
            <person name="Schmidt M.H."/>
            <person name="Jia X."/>
            <person name="Li D."/>
            <person name="Zhu A."/>
            <person name="Guo F."/>
            <person name="Chen W."/>
            <person name="Ni D."/>
            <person name="Usadel B."/>
            <person name="Fernie A.R."/>
            <person name="Wen W."/>
        </authorList>
    </citation>
    <scope>NUCLEOTIDE SEQUENCE [LARGE SCALE GENOMIC DNA]</scope>
    <source>
        <strain evidence="7">cv. G240</strain>
    </source>
</reference>